<dbReference type="SUPFAM" id="SSF52540">
    <property type="entry name" value="P-loop containing nucleoside triphosphate hydrolases"/>
    <property type="match status" value="1"/>
</dbReference>
<dbReference type="EMBL" id="QNRR01000002">
    <property type="protein sequence ID" value="RBP45828.1"/>
    <property type="molecule type" value="Genomic_DNA"/>
</dbReference>
<dbReference type="GO" id="GO:0043531">
    <property type="term" value="F:ADP binding"/>
    <property type="evidence" value="ECO:0007669"/>
    <property type="project" value="InterPro"/>
</dbReference>
<evidence type="ECO:0000313" key="2">
    <source>
        <dbReference type="EMBL" id="RBP45828.1"/>
    </source>
</evidence>
<evidence type="ECO:0000313" key="3">
    <source>
        <dbReference type="Proteomes" id="UP000253426"/>
    </source>
</evidence>
<dbReference type="PROSITE" id="PS50125">
    <property type="entry name" value="GUANYLATE_CYCLASE_2"/>
    <property type="match status" value="1"/>
</dbReference>
<sequence>MIVPPTGTITFLFSDIEGSTKKWEKQPDAMRVALASHDHLLRQVFESCGGYVFKTIGDAFCVAFDTAQDALAGALESQRAIRSADWGAIGELRVRMALHTGAAEDRDGDYFGQTLNRVARILSTAHGGQVLVSLPTQELVRDHLPAGVQLRHMGEHRLKDLARAEHLYQLVAPDLPSEFAGLRSLESVANNLPVQLTSFIGREREMAEVIRLLGNTRLLTLTGMGGTGKTRLSLQAAADVLDTYPDGVWFVEFATIDEASLVPETVAAVFNLRQESDRPLTSTLAQYLKDKNTLLILDNCEHVVAACARLAETLLRACPRLHILASSREPMSIAGETAWPVPPLTLPDHWREITASPDAIIRLGEYEAVRLFTERASLARPAFELTNENVHLVTQICWRLDGIPLAIELAAARIRVLSLEQIVERLDDRFHLLTTGSRNAVPRQQTLRSLIDWSHDLLSEPERRLFRRLSVFARGRTLEAIESVCEGEGLEKFEIVDLLSQLVDKSLVYVEKPSDQGARYFILESIWDYSNEKLIAAGEAETYRIRHLDHFLRFAEQAAPKIRGPKQREWLAIVEEEEFNLRYALEAAAELPGQTSKGLRMLTVTQRFVEVRGLFKEARDAFILLLGKPDAATRDIIRAQALAAAGRLAWVADDLAACVAYQEEALSIFRELGDAAGTARALADIAFLDLDKGLVPRARTLLEEATTLAAPLGDKRLTAHIQHIWGVIAAGEGDFQKAFDIDEANHAFYRAEGDTWQSIIMAWSVGVNAAALGKFTVAHSYLSECLQVGLDLGNRWGASYPLEAFAVLAVAEKQYEHAAKLYGAAEAQRTRSGLVPQAADHPAIRVILSTAQDFAGPAIEAAKREGRMLSLEAATALAIGRGTSATS</sequence>
<protein>
    <submittedName>
        <fullName evidence="2">Putative ATPase</fullName>
    </submittedName>
</protein>
<dbReference type="Gene3D" id="1.25.40.10">
    <property type="entry name" value="Tetratricopeptide repeat domain"/>
    <property type="match status" value="1"/>
</dbReference>
<dbReference type="CDD" id="cd07302">
    <property type="entry name" value="CHD"/>
    <property type="match status" value="1"/>
</dbReference>
<dbReference type="RefSeq" id="WP_113957397.1">
    <property type="nucleotide sequence ID" value="NZ_QNRR01000002.1"/>
</dbReference>
<dbReference type="Pfam" id="PF00211">
    <property type="entry name" value="Guanylate_cyc"/>
    <property type="match status" value="1"/>
</dbReference>
<dbReference type="SMART" id="SM00044">
    <property type="entry name" value="CYCc"/>
    <property type="match status" value="1"/>
</dbReference>
<dbReference type="SUPFAM" id="SSF48452">
    <property type="entry name" value="TPR-like"/>
    <property type="match status" value="1"/>
</dbReference>
<dbReference type="InterPro" id="IPR029787">
    <property type="entry name" value="Nucleotide_cyclase"/>
</dbReference>
<reference evidence="2 3" key="1">
    <citation type="submission" date="2018-06" db="EMBL/GenBank/DDBJ databases">
        <title>Genomic Encyclopedia of Type Strains, Phase IV (KMG-IV): sequencing the most valuable type-strain genomes for metagenomic binning, comparative biology and taxonomic classification.</title>
        <authorList>
            <person name="Goeker M."/>
        </authorList>
    </citation>
    <scope>NUCLEOTIDE SEQUENCE [LARGE SCALE GENOMIC DNA]</scope>
    <source>
        <strain evidence="2 3">DSM 25532</strain>
    </source>
</reference>
<dbReference type="Gene3D" id="3.40.50.300">
    <property type="entry name" value="P-loop containing nucleotide triphosphate hydrolases"/>
    <property type="match status" value="1"/>
</dbReference>
<dbReference type="Gene3D" id="3.30.70.1230">
    <property type="entry name" value="Nucleotide cyclase"/>
    <property type="match status" value="1"/>
</dbReference>
<feature type="domain" description="Guanylate cyclase" evidence="1">
    <location>
        <begin position="10"/>
        <end position="122"/>
    </location>
</feature>
<dbReference type="InterPro" id="IPR002182">
    <property type="entry name" value="NB-ARC"/>
</dbReference>
<dbReference type="PANTHER" id="PTHR47691:SF3">
    <property type="entry name" value="HTH-TYPE TRANSCRIPTIONAL REGULATOR RV0890C-RELATED"/>
    <property type="match status" value="1"/>
</dbReference>
<dbReference type="InterPro" id="IPR027417">
    <property type="entry name" value="P-loop_NTPase"/>
</dbReference>
<dbReference type="OrthoDB" id="9811542at2"/>
<dbReference type="InterPro" id="IPR011990">
    <property type="entry name" value="TPR-like_helical_dom_sf"/>
</dbReference>
<proteinExistence type="predicted"/>
<keyword evidence="3" id="KW-1185">Reference proteome</keyword>
<dbReference type="GO" id="GO:0009190">
    <property type="term" value="P:cyclic nucleotide biosynthetic process"/>
    <property type="evidence" value="ECO:0007669"/>
    <property type="project" value="InterPro"/>
</dbReference>
<dbReference type="SUPFAM" id="SSF55073">
    <property type="entry name" value="Nucleotide cyclase"/>
    <property type="match status" value="1"/>
</dbReference>
<dbReference type="AlphaFoldDB" id="A0A366HRW4"/>
<dbReference type="GO" id="GO:0035556">
    <property type="term" value="P:intracellular signal transduction"/>
    <property type="evidence" value="ECO:0007669"/>
    <property type="project" value="InterPro"/>
</dbReference>
<evidence type="ECO:0000259" key="1">
    <source>
        <dbReference type="PROSITE" id="PS50125"/>
    </source>
</evidence>
<comment type="caution">
    <text evidence="2">The sequence shown here is derived from an EMBL/GenBank/DDBJ whole genome shotgun (WGS) entry which is preliminary data.</text>
</comment>
<dbReference type="PRINTS" id="PR00364">
    <property type="entry name" value="DISEASERSIST"/>
</dbReference>
<accession>A0A366HRW4</accession>
<dbReference type="GO" id="GO:0004016">
    <property type="term" value="F:adenylate cyclase activity"/>
    <property type="evidence" value="ECO:0007669"/>
    <property type="project" value="UniProtKB-ARBA"/>
</dbReference>
<organism evidence="2 3">
    <name type="scientific">Roseimicrobium gellanilyticum</name>
    <dbReference type="NCBI Taxonomy" id="748857"/>
    <lineage>
        <taxon>Bacteria</taxon>
        <taxon>Pseudomonadati</taxon>
        <taxon>Verrucomicrobiota</taxon>
        <taxon>Verrucomicrobiia</taxon>
        <taxon>Verrucomicrobiales</taxon>
        <taxon>Verrucomicrobiaceae</taxon>
        <taxon>Roseimicrobium</taxon>
    </lineage>
</organism>
<dbReference type="Pfam" id="PF00931">
    <property type="entry name" value="NB-ARC"/>
    <property type="match status" value="1"/>
</dbReference>
<gene>
    <name evidence="2" type="ORF">DES53_102210</name>
</gene>
<name>A0A366HRW4_9BACT</name>
<dbReference type="Proteomes" id="UP000253426">
    <property type="component" value="Unassembled WGS sequence"/>
</dbReference>
<dbReference type="InterPro" id="IPR001054">
    <property type="entry name" value="A/G_cyclase"/>
</dbReference>
<dbReference type="PANTHER" id="PTHR47691">
    <property type="entry name" value="REGULATOR-RELATED"/>
    <property type="match status" value="1"/>
</dbReference>